<dbReference type="AlphaFoldDB" id="A0A165AT28"/>
<keyword evidence="2" id="KW-1185">Reference proteome</keyword>
<dbReference type="GeneID" id="63830677"/>
<dbReference type="InParanoid" id="A0A165AT28"/>
<name>A0A165AT28_9APHY</name>
<gene>
    <name evidence="1" type="ORF">LAESUDRAFT_765359</name>
</gene>
<protein>
    <submittedName>
        <fullName evidence="1">Uncharacterized protein</fullName>
    </submittedName>
</protein>
<dbReference type="RefSeq" id="XP_040757344.1">
    <property type="nucleotide sequence ID" value="XM_040913649.1"/>
</dbReference>
<accession>A0A165AT28</accession>
<dbReference type="Proteomes" id="UP000076871">
    <property type="component" value="Unassembled WGS sequence"/>
</dbReference>
<evidence type="ECO:0000313" key="2">
    <source>
        <dbReference type="Proteomes" id="UP000076871"/>
    </source>
</evidence>
<dbReference type="EMBL" id="KV427763">
    <property type="protein sequence ID" value="KZS99603.1"/>
    <property type="molecule type" value="Genomic_DNA"/>
</dbReference>
<evidence type="ECO:0000313" key="1">
    <source>
        <dbReference type="EMBL" id="KZS99603.1"/>
    </source>
</evidence>
<organism evidence="1 2">
    <name type="scientific">Laetiporus sulphureus 93-53</name>
    <dbReference type="NCBI Taxonomy" id="1314785"/>
    <lineage>
        <taxon>Eukaryota</taxon>
        <taxon>Fungi</taxon>
        <taxon>Dikarya</taxon>
        <taxon>Basidiomycota</taxon>
        <taxon>Agaricomycotina</taxon>
        <taxon>Agaricomycetes</taxon>
        <taxon>Polyporales</taxon>
        <taxon>Laetiporus</taxon>
    </lineage>
</organism>
<sequence>MRSPTSSVVIPCRPTRPRPYQPCISFISVSQGVGHGSRTAHRIVRSTSPASLRWGRAATMEDEGHSLRCMRSPLTQMDPAWTITRRDAQEVPGNVSNVSALNTLFASTSRDVWMPRAYRPCRGEVGCADTAIDEVRGETWPDPLQPSFVLICMVFGLHGLTAHANRLQNGP</sequence>
<reference evidence="1 2" key="1">
    <citation type="journal article" date="2016" name="Mol. Biol. Evol.">
        <title>Comparative Genomics of Early-Diverging Mushroom-Forming Fungi Provides Insights into the Origins of Lignocellulose Decay Capabilities.</title>
        <authorList>
            <person name="Nagy L.G."/>
            <person name="Riley R."/>
            <person name="Tritt A."/>
            <person name="Adam C."/>
            <person name="Daum C."/>
            <person name="Floudas D."/>
            <person name="Sun H."/>
            <person name="Yadav J.S."/>
            <person name="Pangilinan J."/>
            <person name="Larsson K.H."/>
            <person name="Matsuura K."/>
            <person name="Barry K."/>
            <person name="Labutti K."/>
            <person name="Kuo R."/>
            <person name="Ohm R.A."/>
            <person name="Bhattacharya S.S."/>
            <person name="Shirouzu T."/>
            <person name="Yoshinaga Y."/>
            <person name="Martin F.M."/>
            <person name="Grigoriev I.V."/>
            <person name="Hibbett D.S."/>
        </authorList>
    </citation>
    <scope>NUCLEOTIDE SEQUENCE [LARGE SCALE GENOMIC DNA]</scope>
    <source>
        <strain evidence="1 2">93-53</strain>
    </source>
</reference>
<proteinExistence type="predicted"/>